<organism evidence="3 4">
    <name type="scientific">Solirubrobacter ginsenosidimutans</name>
    <dbReference type="NCBI Taxonomy" id="490573"/>
    <lineage>
        <taxon>Bacteria</taxon>
        <taxon>Bacillati</taxon>
        <taxon>Actinomycetota</taxon>
        <taxon>Thermoleophilia</taxon>
        <taxon>Solirubrobacterales</taxon>
        <taxon>Solirubrobacteraceae</taxon>
        <taxon>Solirubrobacter</taxon>
    </lineage>
</organism>
<feature type="domain" description="UspA" evidence="2">
    <location>
        <begin position="64"/>
        <end position="186"/>
    </location>
</feature>
<dbReference type="CDD" id="cd00293">
    <property type="entry name" value="USP-like"/>
    <property type="match status" value="1"/>
</dbReference>
<dbReference type="EMBL" id="JAPDOD010000148">
    <property type="protein sequence ID" value="MDA0167449.1"/>
    <property type="molecule type" value="Genomic_DNA"/>
</dbReference>
<reference evidence="3" key="1">
    <citation type="submission" date="2022-10" db="EMBL/GenBank/DDBJ databases">
        <title>The WGS of Solirubrobacter ginsenosidimutans DSM 21036.</title>
        <authorList>
            <person name="Jiang Z."/>
        </authorList>
    </citation>
    <scope>NUCLEOTIDE SEQUENCE</scope>
    <source>
        <strain evidence="3">DSM 21036</strain>
    </source>
</reference>
<keyword evidence="4" id="KW-1185">Reference proteome</keyword>
<dbReference type="PANTHER" id="PTHR46268">
    <property type="entry name" value="STRESS RESPONSE PROTEIN NHAX"/>
    <property type="match status" value="1"/>
</dbReference>
<proteinExistence type="inferred from homology"/>
<dbReference type="Gene3D" id="3.40.50.12370">
    <property type="match status" value="1"/>
</dbReference>
<dbReference type="SUPFAM" id="SSF52402">
    <property type="entry name" value="Adenine nucleotide alpha hydrolases-like"/>
    <property type="match status" value="2"/>
</dbReference>
<evidence type="ECO:0000313" key="4">
    <source>
        <dbReference type="Proteomes" id="UP001149140"/>
    </source>
</evidence>
<dbReference type="RefSeq" id="WP_270046775.1">
    <property type="nucleotide sequence ID" value="NZ_JAPDOD010000148.1"/>
</dbReference>
<evidence type="ECO:0000259" key="2">
    <source>
        <dbReference type="Pfam" id="PF00582"/>
    </source>
</evidence>
<evidence type="ECO:0000313" key="3">
    <source>
        <dbReference type="EMBL" id="MDA0167449.1"/>
    </source>
</evidence>
<dbReference type="AlphaFoldDB" id="A0A9X3N2Q3"/>
<gene>
    <name evidence="3" type="ORF">OM076_44735</name>
</gene>
<dbReference type="PANTHER" id="PTHR46268:SF6">
    <property type="entry name" value="UNIVERSAL STRESS PROTEIN UP12"/>
    <property type="match status" value="1"/>
</dbReference>
<feature type="domain" description="UspA" evidence="2">
    <location>
        <begin position="4"/>
        <end position="52"/>
    </location>
</feature>
<accession>A0A9X3N2Q3</accession>
<dbReference type="Proteomes" id="UP001149140">
    <property type="component" value="Unassembled WGS sequence"/>
</dbReference>
<comment type="similarity">
    <text evidence="1">Belongs to the universal stress protein A family.</text>
</comment>
<feature type="non-terminal residue" evidence="3">
    <location>
        <position position="186"/>
    </location>
</feature>
<evidence type="ECO:0000256" key="1">
    <source>
        <dbReference type="ARBA" id="ARBA00008791"/>
    </source>
</evidence>
<sequence>DASVPRALHAFARDEAASMIVVGSTARGHAGRVLPGSTAERLLHGSSCAVALAPRGYTRTPVETVAVGFVDSPEGHAALAVAHMLADRSHAKLRVIAALHPSSALDAPTAGTTPAPEGRHRASVEAALSAALNALPTGVEVEPEIHVDDPAEVLLRASAHVELLVCGSRGYGPLRSVLLGGVSRRL</sequence>
<dbReference type="Pfam" id="PF00582">
    <property type="entry name" value="Usp"/>
    <property type="match status" value="2"/>
</dbReference>
<dbReference type="InterPro" id="IPR006016">
    <property type="entry name" value="UspA"/>
</dbReference>
<feature type="non-terminal residue" evidence="3">
    <location>
        <position position="1"/>
    </location>
</feature>
<protein>
    <submittedName>
        <fullName evidence="3">Universal stress protein</fullName>
    </submittedName>
</protein>
<comment type="caution">
    <text evidence="3">The sequence shown here is derived from an EMBL/GenBank/DDBJ whole genome shotgun (WGS) entry which is preliminary data.</text>
</comment>
<name>A0A9X3N2Q3_9ACTN</name>